<comment type="caution">
    <text evidence="2">The sequence shown here is derived from an EMBL/GenBank/DDBJ whole genome shotgun (WGS) entry which is preliminary data.</text>
</comment>
<dbReference type="VEuPathDB" id="VectorBase:LOC119163877"/>
<keyword evidence="3" id="KW-1185">Reference proteome</keyword>
<dbReference type="PANTHER" id="PTHR13379:SF0">
    <property type="entry name" value="UPF0415 PROTEIN C7ORF25"/>
    <property type="match status" value="1"/>
</dbReference>
<organism evidence="2 3">
    <name type="scientific">Rhipicephalus microplus</name>
    <name type="common">Cattle tick</name>
    <name type="synonym">Boophilus microplus</name>
    <dbReference type="NCBI Taxonomy" id="6941"/>
    <lineage>
        <taxon>Eukaryota</taxon>
        <taxon>Metazoa</taxon>
        <taxon>Ecdysozoa</taxon>
        <taxon>Arthropoda</taxon>
        <taxon>Chelicerata</taxon>
        <taxon>Arachnida</taxon>
        <taxon>Acari</taxon>
        <taxon>Parasitiformes</taxon>
        <taxon>Ixodida</taxon>
        <taxon>Ixodoidea</taxon>
        <taxon>Ixodidae</taxon>
        <taxon>Rhipicephalinae</taxon>
        <taxon>Rhipicephalus</taxon>
        <taxon>Boophilus</taxon>
    </lineage>
</organism>
<dbReference type="Pfam" id="PF18474">
    <property type="entry name" value="DUF5614"/>
    <property type="match status" value="1"/>
</dbReference>
<gene>
    <name evidence="2" type="ORF">HPB51_019207</name>
</gene>
<evidence type="ECO:0000313" key="3">
    <source>
        <dbReference type="Proteomes" id="UP000821866"/>
    </source>
</evidence>
<dbReference type="PANTHER" id="PTHR13379">
    <property type="entry name" value="UNCHARACTERIZED DUF1308"/>
    <property type="match status" value="1"/>
</dbReference>
<reference evidence="2" key="2">
    <citation type="submission" date="2021-09" db="EMBL/GenBank/DDBJ databases">
        <authorList>
            <person name="Jia N."/>
            <person name="Wang J."/>
            <person name="Shi W."/>
            <person name="Du L."/>
            <person name="Sun Y."/>
            <person name="Zhan W."/>
            <person name="Jiang J."/>
            <person name="Wang Q."/>
            <person name="Zhang B."/>
            <person name="Ji P."/>
            <person name="Sakyi L.B."/>
            <person name="Cui X."/>
            <person name="Yuan T."/>
            <person name="Jiang B."/>
            <person name="Yang W."/>
            <person name="Lam T.T.-Y."/>
            <person name="Chang Q."/>
            <person name="Ding S."/>
            <person name="Wang X."/>
            <person name="Zhu J."/>
            <person name="Ruan X."/>
            <person name="Zhao L."/>
            <person name="Wei J."/>
            <person name="Que T."/>
            <person name="Du C."/>
            <person name="Cheng J."/>
            <person name="Dai P."/>
            <person name="Han X."/>
            <person name="Huang E."/>
            <person name="Gao Y."/>
            <person name="Liu J."/>
            <person name="Shao H."/>
            <person name="Ye R."/>
            <person name="Li L."/>
            <person name="Wei W."/>
            <person name="Wang X."/>
            <person name="Wang C."/>
            <person name="Huo Q."/>
            <person name="Li W."/>
            <person name="Guo W."/>
            <person name="Chen H."/>
            <person name="Chen S."/>
            <person name="Zhou L."/>
            <person name="Zhou L."/>
            <person name="Ni X."/>
            <person name="Tian J."/>
            <person name="Zhou Y."/>
            <person name="Sheng Y."/>
            <person name="Liu T."/>
            <person name="Pan Y."/>
            <person name="Xia L."/>
            <person name="Li J."/>
            <person name="Zhao F."/>
            <person name="Cao W."/>
        </authorList>
    </citation>
    <scope>NUCLEOTIDE SEQUENCE</scope>
    <source>
        <strain evidence="2">Rmic-2018</strain>
        <tissue evidence="2">Larvae</tissue>
    </source>
</reference>
<evidence type="ECO:0000259" key="1">
    <source>
        <dbReference type="Pfam" id="PF18474"/>
    </source>
</evidence>
<reference evidence="2" key="1">
    <citation type="journal article" date="2020" name="Cell">
        <title>Large-Scale Comparative Analyses of Tick Genomes Elucidate Their Genetic Diversity and Vector Capacities.</title>
        <authorList>
            <consortium name="Tick Genome and Microbiome Consortium (TIGMIC)"/>
            <person name="Jia N."/>
            <person name="Wang J."/>
            <person name="Shi W."/>
            <person name="Du L."/>
            <person name="Sun Y."/>
            <person name="Zhan W."/>
            <person name="Jiang J.F."/>
            <person name="Wang Q."/>
            <person name="Zhang B."/>
            <person name="Ji P."/>
            <person name="Bell-Sakyi L."/>
            <person name="Cui X.M."/>
            <person name="Yuan T.T."/>
            <person name="Jiang B.G."/>
            <person name="Yang W.F."/>
            <person name="Lam T.T."/>
            <person name="Chang Q.C."/>
            <person name="Ding S.J."/>
            <person name="Wang X.J."/>
            <person name="Zhu J.G."/>
            <person name="Ruan X.D."/>
            <person name="Zhao L."/>
            <person name="Wei J.T."/>
            <person name="Ye R.Z."/>
            <person name="Que T.C."/>
            <person name="Du C.H."/>
            <person name="Zhou Y.H."/>
            <person name="Cheng J.X."/>
            <person name="Dai P.F."/>
            <person name="Guo W.B."/>
            <person name="Han X.H."/>
            <person name="Huang E.J."/>
            <person name="Li L.F."/>
            <person name="Wei W."/>
            <person name="Gao Y.C."/>
            <person name="Liu J.Z."/>
            <person name="Shao H.Z."/>
            <person name="Wang X."/>
            <person name="Wang C.C."/>
            <person name="Yang T.C."/>
            <person name="Huo Q.B."/>
            <person name="Li W."/>
            <person name="Chen H.Y."/>
            <person name="Chen S.E."/>
            <person name="Zhou L.G."/>
            <person name="Ni X.B."/>
            <person name="Tian J.H."/>
            <person name="Sheng Y."/>
            <person name="Liu T."/>
            <person name="Pan Y.S."/>
            <person name="Xia L.Y."/>
            <person name="Li J."/>
            <person name="Zhao F."/>
            <person name="Cao W.C."/>
        </authorList>
    </citation>
    <scope>NUCLEOTIDE SEQUENCE</scope>
    <source>
        <strain evidence="2">Rmic-2018</strain>
    </source>
</reference>
<dbReference type="Proteomes" id="UP000821866">
    <property type="component" value="Chromosome 3"/>
</dbReference>
<dbReference type="InterPro" id="IPR041076">
    <property type="entry name" value="DUF5614"/>
</dbReference>
<protein>
    <recommendedName>
        <fullName evidence="1">DUF5614 domain-containing protein</fullName>
    </recommendedName>
</protein>
<proteinExistence type="predicted"/>
<sequence length="226" mass="24875">MVLQQDSAREKVLEKIDDAEKLLAQCDSLSVCPGKSKLQRKIQAEIKFLRKLSKTPEGIKEEHFRCTNLAYLSAVVTCSLTVTGLVDVLKPFSLPERRCADRTIVDVVANHGAAWIKVVARNPEALLTSSLGDGEYGRRTILDQLQDMVECAGCHPHLYKAPEVKVWTVLPVSKPLREIIQAVGAEVLNHEDVPSTCDEETPEAAADDSEAGVDDCVENFTALKLH</sequence>
<name>A0A9J6EB59_RHIMP</name>
<accession>A0A9J6EB59</accession>
<dbReference type="AlphaFoldDB" id="A0A9J6EB59"/>
<dbReference type="EMBL" id="JABSTU010000005">
    <property type="protein sequence ID" value="KAH8031586.1"/>
    <property type="molecule type" value="Genomic_DNA"/>
</dbReference>
<evidence type="ECO:0000313" key="2">
    <source>
        <dbReference type="EMBL" id="KAH8031586.1"/>
    </source>
</evidence>
<feature type="domain" description="DUF5614" evidence="1">
    <location>
        <begin position="8"/>
        <end position="190"/>
    </location>
</feature>